<name>A0A6S7CHI0_9BURK</name>
<evidence type="ECO:0000256" key="8">
    <source>
        <dbReference type="ARBA" id="ARBA00023136"/>
    </source>
</evidence>
<dbReference type="EMBL" id="CADIKM010000012">
    <property type="protein sequence ID" value="CAB3790119.1"/>
    <property type="molecule type" value="Genomic_DNA"/>
</dbReference>
<comment type="subcellular location">
    <subcellularLocation>
        <location evidence="1">Membrane</location>
        <topology evidence="1">Multi-pass membrane protein</topology>
    </subcellularLocation>
</comment>
<evidence type="ECO:0000256" key="3">
    <source>
        <dbReference type="ARBA" id="ARBA00021237"/>
    </source>
</evidence>
<keyword evidence="9" id="KW-0564">Palmitate</keyword>
<keyword evidence="10" id="KW-0449">Lipoprotein</keyword>
<proteinExistence type="inferred from homology"/>
<evidence type="ECO:0000313" key="12">
    <source>
        <dbReference type="EMBL" id="CAB3790119.1"/>
    </source>
</evidence>
<evidence type="ECO:0000256" key="4">
    <source>
        <dbReference type="ARBA" id="ARBA00022475"/>
    </source>
</evidence>
<keyword evidence="6" id="KW-0732">Signal</keyword>
<dbReference type="RefSeq" id="WP_175105473.1">
    <property type="nucleotide sequence ID" value="NZ_CADIKM010000012.1"/>
</dbReference>
<keyword evidence="5 11" id="KW-0812">Transmembrane</keyword>
<dbReference type="InterPro" id="IPR031381">
    <property type="entry name" value="YtcA"/>
</dbReference>
<dbReference type="Pfam" id="PF17090">
    <property type="entry name" value="Ytca"/>
    <property type="match status" value="1"/>
</dbReference>
<feature type="transmembrane region" description="Helical" evidence="11">
    <location>
        <begin position="42"/>
        <end position="60"/>
    </location>
</feature>
<keyword evidence="7 11" id="KW-1133">Transmembrane helix</keyword>
<gene>
    <name evidence="12" type="ORF">LMG28138_02922</name>
</gene>
<evidence type="ECO:0000256" key="2">
    <source>
        <dbReference type="ARBA" id="ARBA00008208"/>
    </source>
</evidence>
<evidence type="ECO:0000256" key="11">
    <source>
        <dbReference type="SAM" id="Phobius"/>
    </source>
</evidence>
<protein>
    <recommendedName>
        <fullName evidence="3">Uncharacterized protein YtcA</fullName>
    </recommendedName>
</protein>
<dbReference type="GO" id="GO:0016020">
    <property type="term" value="C:membrane"/>
    <property type="evidence" value="ECO:0007669"/>
    <property type="project" value="UniProtKB-SubCell"/>
</dbReference>
<evidence type="ECO:0000256" key="9">
    <source>
        <dbReference type="ARBA" id="ARBA00023139"/>
    </source>
</evidence>
<evidence type="ECO:0000256" key="6">
    <source>
        <dbReference type="ARBA" id="ARBA00022729"/>
    </source>
</evidence>
<keyword evidence="4" id="KW-1003">Cell membrane</keyword>
<evidence type="ECO:0000256" key="7">
    <source>
        <dbReference type="ARBA" id="ARBA00022989"/>
    </source>
</evidence>
<evidence type="ECO:0000256" key="5">
    <source>
        <dbReference type="ARBA" id="ARBA00022692"/>
    </source>
</evidence>
<feature type="transmembrane region" description="Helical" evidence="11">
    <location>
        <begin position="72"/>
        <end position="91"/>
    </location>
</feature>
<evidence type="ECO:0000256" key="10">
    <source>
        <dbReference type="ARBA" id="ARBA00023288"/>
    </source>
</evidence>
<comment type="similarity">
    <text evidence="2">Belongs to the YtcA family.</text>
</comment>
<keyword evidence="8 11" id="KW-0472">Membrane</keyword>
<evidence type="ECO:0000313" key="13">
    <source>
        <dbReference type="Proteomes" id="UP000494115"/>
    </source>
</evidence>
<accession>A0A6S7CHI0</accession>
<keyword evidence="13" id="KW-1185">Reference proteome</keyword>
<organism evidence="12 13">
    <name type="scientific">Pararobbsia alpina</name>
    <dbReference type="NCBI Taxonomy" id="621374"/>
    <lineage>
        <taxon>Bacteria</taxon>
        <taxon>Pseudomonadati</taxon>
        <taxon>Pseudomonadota</taxon>
        <taxon>Betaproteobacteria</taxon>
        <taxon>Burkholderiales</taxon>
        <taxon>Burkholderiaceae</taxon>
        <taxon>Pararobbsia</taxon>
    </lineage>
</organism>
<dbReference type="Proteomes" id="UP000494115">
    <property type="component" value="Unassembled WGS sequence"/>
</dbReference>
<dbReference type="PROSITE" id="PS51257">
    <property type="entry name" value="PROKAR_LIPOPROTEIN"/>
    <property type="match status" value="1"/>
</dbReference>
<sequence length="94" mass="10187">MPVFRREAIRAFSVAAVAAVLTAGCASTSPSISVLGAYFPDWLFCIVAGVALTIVAYIVLERTQYSHRLGPSVVVYPTLTTLFALAVWLILFQH</sequence>
<evidence type="ECO:0000256" key="1">
    <source>
        <dbReference type="ARBA" id="ARBA00004141"/>
    </source>
</evidence>
<reference evidence="12 13" key="1">
    <citation type="submission" date="2020-04" db="EMBL/GenBank/DDBJ databases">
        <authorList>
            <person name="De Canck E."/>
        </authorList>
    </citation>
    <scope>NUCLEOTIDE SEQUENCE [LARGE SCALE GENOMIC DNA]</scope>
    <source>
        <strain evidence="12 13">LMG 28138</strain>
    </source>
</reference>
<dbReference type="AlphaFoldDB" id="A0A6S7CHI0"/>